<sequence>MRSIPVYLHRLIFGNLLLFFSRKEIVEWYKKCLLEKYADFSGRARRQEYWMFTLFNVIAMIVLSIIAGILDAVFGSDGIFSLIVVGLYYLAILVPTLAVTVRRLHDTDRAGWWLLLAFIPFGGLVIFVFTVLEGTNGNNQFGPSPK</sequence>
<evidence type="ECO:0000313" key="2">
    <source>
        <dbReference type="EMBL" id="PHI28397.1"/>
    </source>
</evidence>
<feature type="transmembrane region" description="Helical" evidence="1">
    <location>
        <begin position="112"/>
        <end position="132"/>
    </location>
</feature>
<feature type="transmembrane region" description="Helical" evidence="1">
    <location>
        <begin position="79"/>
        <end position="100"/>
    </location>
</feature>
<protein>
    <submittedName>
        <fullName evidence="2">DUF805 domain-containing protein</fullName>
    </submittedName>
</protein>
<keyword evidence="1" id="KW-0812">Transmembrane</keyword>
<organism evidence="2 3">
    <name type="scientific">Budvicia aquatica</name>
    <dbReference type="NCBI Taxonomy" id="82979"/>
    <lineage>
        <taxon>Bacteria</taxon>
        <taxon>Pseudomonadati</taxon>
        <taxon>Pseudomonadota</taxon>
        <taxon>Gammaproteobacteria</taxon>
        <taxon>Enterobacterales</taxon>
        <taxon>Budviciaceae</taxon>
        <taxon>Budvicia</taxon>
    </lineage>
</organism>
<keyword evidence="3" id="KW-1185">Reference proteome</keyword>
<dbReference type="GO" id="GO:0005886">
    <property type="term" value="C:plasma membrane"/>
    <property type="evidence" value="ECO:0007669"/>
    <property type="project" value="TreeGrafter"/>
</dbReference>
<dbReference type="AlphaFoldDB" id="A0A2C6DGR3"/>
<dbReference type="InterPro" id="IPR008523">
    <property type="entry name" value="DUF805"/>
</dbReference>
<dbReference type="EMBL" id="PDDX01000001">
    <property type="protein sequence ID" value="PHI28397.1"/>
    <property type="molecule type" value="Genomic_DNA"/>
</dbReference>
<dbReference type="OrthoDB" id="9812349at2"/>
<evidence type="ECO:0000313" key="3">
    <source>
        <dbReference type="Proteomes" id="UP000224974"/>
    </source>
</evidence>
<name>A0A2C6DGR3_9GAMM</name>
<dbReference type="Pfam" id="PF05656">
    <property type="entry name" value="DUF805"/>
    <property type="match status" value="1"/>
</dbReference>
<gene>
    <name evidence="2" type="ORF">CRN84_03145</name>
</gene>
<comment type="caution">
    <text evidence="2">The sequence shown here is derived from an EMBL/GenBank/DDBJ whole genome shotgun (WGS) entry which is preliminary data.</text>
</comment>
<keyword evidence="1" id="KW-0472">Membrane</keyword>
<evidence type="ECO:0000256" key="1">
    <source>
        <dbReference type="SAM" id="Phobius"/>
    </source>
</evidence>
<dbReference type="PANTHER" id="PTHR34980:SF2">
    <property type="entry name" value="INNER MEMBRANE PROTEIN YHAH-RELATED"/>
    <property type="match status" value="1"/>
</dbReference>
<keyword evidence="1" id="KW-1133">Transmembrane helix</keyword>
<feature type="transmembrane region" description="Helical" evidence="1">
    <location>
        <begin position="49"/>
        <end position="73"/>
    </location>
</feature>
<dbReference type="Proteomes" id="UP000224974">
    <property type="component" value="Unassembled WGS sequence"/>
</dbReference>
<dbReference type="PANTHER" id="PTHR34980">
    <property type="entry name" value="INNER MEMBRANE PROTEIN-RELATED-RELATED"/>
    <property type="match status" value="1"/>
</dbReference>
<proteinExistence type="predicted"/>
<dbReference type="STRING" id="1111728.GCA_000427805_03486"/>
<reference evidence="3" key="1">
    <citation type="submission" date="2017-09" db="EMBL/GenBank/DDBJ databases">
        <title>FDA dAtabase for Regulatory Grade micrObial Sequences (FDA-ARGOS): Supporting development and validation of Infectious Disease Dx tests.</title>
        <authorList>
            <person name="Minogue T."/>
            <person name="Wolcott M."/>
            <person name="Wasieloski L."/>
            <person name="Aguilar W."/>
            <person name="Moore D."/>
            <person name="Tallon L."/>
            <person name="Sadzewicz L."/>
            <person name="Ott S."/>
            <person name="Zhao X."/>
            <person name="Nagaraj S."/>
            <person name="Vavikolanu K."/>
            <person name="Aluvathingal J."/>
            <person name="Nadendla S."/>
            <person name="Sichtig H."/>
        </authorList>
    </citation>
    <scope>NUCLEOTIDE SEQUENCE [LARGE SCALE GENOMIC DNA]</scope>
    <source>
        <strain evidence="3">FDAARGOS_387</strain>
    </source>
</reference>
<accession>A0A2C6DGR3</accession>